<evidence type="ECO:0000259" key="10">
    <source>
        <dbReference type="Pfam" id="PF01272"/>
    </source>
</evidence>
<evidence type="ECO:0000313" key="12">
    <source>
        <dbReference type="EMBL" id="OGZ24506.1"/>
    </source>
</evidence>
<comment type="caution">
    <text evidence="12">The sequence shown here is derived from an EMBL/GenBank/DDBJ whole genome shotgun (WGS) entry which is preliminary data.</text>
</comment>
<keyword evidence="12" id="KW-0648">Protein biosynthesis</keyword>
<evidence type="ECO:0000259" key="11">
    <source>
        <dbReference type="Pfam" id="PF03449"/>
    </source>
</evidence>
<name>A0A1G2EFE6_9BACT</name>
<dbReference type="GO" id="GO:0070063">
    <property type="term" value="F:RNA polymerase binding"/>
    <property type="evidence" value="ECO:0007669"/>
    <property type="project" value="InterPro"/>
</dbReference>
<dbReference type="FunFam" id="1.10.287.180:FF:000001">
    <property type="entry name" value="Transcription elongation factor GreA"/>
    <property type="match status" value="1"/>
</dbReference>
<dbReference type="InterPro" id="IPR036805">
    <property type="entry name" value="Tscrpt_elong_fac_GreA/B_N_sf"/>
</dbReference>
<dbReference type="InterPro" id="IPR001437">
    <property type="entry name" value="Tscrpt_elong_fac_GreA/B_C"/>
</dbReference>
<evidence type="ECO:0000256" key="6">
    <source>
        <dbReference type="ARBA" id="ARBA00024916"/>
    </source>
</evidence>
<evidence type="ECO:0000256" key="1">
    <source>
        <dbReference type="ARBA" id="ARBA00008213"/>
    </source>
</evidence>
<evidence type="ECO:0000256" key="4">
    <source>
        <dbReference type="ARBA" id="ARBA00023125"/>
    </source>
</evidence>
<evidence type="ECO:0000256" key="9">
    <source>
        <dbReference type="RuleBase" id="RU000556"/>
    </source>
</evidence>
<dbReference type="SUPFAM" id="SSF46557">
    <property type="entry name" value="GreA transcript cleavage protein, N-terminal domain"/>
    <property type="match status" value="1"/>
</dbReference>
<dbReference type="NCBIfam" id="NF001263">
    <property type="entry name" value="PRK00226.1-4"/>
    <property type="match status" value="1"/>
</dbReference>
<dbReference type="InterPro" id="IPR028624">
    <property type="entry name" value="Tscrpt_elong_fac_GreA/B"/>
</dbReference>
<reference evidence="12 13" key="1">
    <citation type="journal article" date="2016" name="Nat. Commun.">
        <title>Thousands of microbial genomes shed light on interconnected biogeochemical processes in an aquifer system.</title>
        <authorList>
            <person name="Anantharaman K."/>
            <person name="Brown C.T."/>
            <person name="Hug L.A."/>
            <person name="Sharon I."/>
            <person name="Castelle C.J."/>
            <person name="Probst A.J."/>
            <person name="Thomas B.C."/>
            <person name="Singh A."/>
            <person name="Wilkins M.J."/>
            <person name="Karaoz U."/>
            <person name="Brodie E.L."/>
            <person name="Williams K.H."/>
            <person name="Hubbard S.S."/>
            <person name="Banfield J.F."/>
        </authorList>
    </citation>
    <scope>NUCLEOTIDE SEQUENCE [LARGE SCALE GENOMIC DNA]</scope>
</reference>
<sequence>MEKYLTPDGLEKLKKELTELKTVKRQEIAERLEKSIAYGDLTENSEYHETKEAQGFLEGRILELEDLMNNATVVEERQSGLAQIGSTILVEVGSDKEKFKIVGAEEANPLEGKISIDSPLGKAILNKTKGTMVEVPAPGGKTRYKILKIE</sequence>
<comment type="similarity">
    <text evidence="1 8 9">Belongs to the GreA/GreB family.</text>
</comment>
<evidence type="ECO:0000313" key="13">
    <source>
        <dbReference type="Proteomes" id="UP000178647"/>
    </source>
</evidence>
<evidence type="ECO:0000256" key="7">
    <source>
        <dbReference type="ARBA" id="ARBA00030776"/>
    </source>
</evidence>
<comment type="function">
    <text evidence="6 8 9">Necessary for efficient RNA polymerase transcription elongation past template-encoded arresting sites. The arresting sites in DNA have the property of trapping a certain fraction of elongating RNA polymerases that pass through, resulting in locked ternary complexes. Cleavage of the nascent transcript by cleavage factors such as GreA or GreB allows the resumption of elongation from the new 3'terminus. GreA releases sequences of 2 to 3 nucleotides.</text>
</comment>
<proteinExistence type="inferred from homology"/>
<dbReference type="InterPro" id="IPR036953">
    <property type="entry name" value="GreA/GreB_C_sf"/>
</dbReference>
<feature type="domain" description="Transcription elongation factor GreA/GreB C-terminal" evidence="10">
    <location>
        <begin position="81"/>
        <end position="150"/>
    </location>
</feature>
<dbReference type="InterPro" id="IPR018151">
    <property type="entry name" value="TF_GreA/GreB_CS"/>
</dbReference>
<dbReference type="GO" id="GO:0003677">
    <property type="term" value="F:DNA binding"/>
    <property type="evidence" value="ECO:0007669"/>
    <property type="project" value="UniProtKB-UniRule"/>
</dbReference>
<accession>A0A1G2EFE6</accession>
<keyword evidence="3 8" id="KW-0805">Transcription regulation</keyword>
<dbReference type="AlphaFoldDB" id="A0A1G2EFE6"/>
<dbReference type="PANTHER" id="PTHR30437">
    <property type="entry name" value="TRANSCRIPTION ELONGATION FACTOR GREA"/>
    <property type="match status" value="1"/>
</dbReference>
<evidence type="ECO:0000256" key="5">
    <source>
        <dbReference type="ARBA" id="ARBA00023163"/>
    </source>
</evidence>
<organism evidence="12 13">
    <name type="scientific">Candidatus Nealsonbacteria bacterium RIFCSPLOWO2_01_FULL_43_32</name>
    <dbReference type="NCBI Taxonomy" id="1801672"/>
    <lineage>
        <taxon>Bacteria</taxon>
        <taxon>Candidatus Nealsoniibacteriota</taxon>
    </lineage>
</organism>
<dbReference type="Gene3D" id="3.10.50.30">
    <property type="entry name" value="Transcription elongation factor, GreA/GreB, C-terminal domain"/>
    <property type="match status" value="1"/>
</dbReference>
<dbReference type="InterPro" id="IPR006359">
    <property type="entry name" value="Tscrpt_elong_fac_GreA"/>
</dbReference>
<dbReference type="Proteomes" id="UP000178647">
    <property type="component" value="Unassembled WGS sequence"/>
</dbReference>
<dbReference type="GO" id="GO:0006354">
    <property type="term" value="P:DNA-templated transcription elongation"/>
    <property type="evidence" value="ECO:0007669"/>
    <property type="project" value="TreeGrafter"/>
</dbReference>
<evidence type="ECO:0000256" key="3">
    <source>
        <dbReference type="ARBA" id="ARBA00023015"/>
    </source>
</evidence>
<protein>
    <recommendedName>
        <fullName evidence="2 8">Transcription elongation factor GreA</fullName>
    </recommendedName>
    <alternativeName>
        <fullName evidence="7 8">Transcript cleavage factor GreA</fullName>
    </alternativeName>
</protein>
<dbReference type="NCBIfam" id="TIGR01462">
    <property type="entry name" value="greA"/>
    <property type="match status" value="1"/>
</dbReference>
<dbReference type="SUPFAM" id="SSF54534">
    <property type="entry name" value="FKBP-like"/>
    <property type="match status" value="1"/>
</dbReference>
<gene>
    <name evidence="8" type="primary">greA</name>
    <name evidence="12" type="ORF">A2896_01985</name>
</gene>
<evidence type="ECO:0000256" key="2">
    <source>
        <dbReference type="ARBA" id="ARBA00013729"/>
    </source>
</evidence>
<dbReference type="PROSITE" id="PS00829">
    <property type="entry name" value="GREAB_1"/>
    <property type="match status" value="1"/>
</dbReference>
<dbReference type="Pfam" id="PF01272">
    <property type="entry name" value="GreA_GreB"/>
    <property type="match status" value="1"/>
</dbReference>
<keyword evidence="12" id="KW-0251">Elongation factor</keyword>
<dbReference type="STRING" id="1801672.A2896_01985"/>
<dbReference type="Pfam" id="PF03449">
    <property type="entry name" value="GreA_GreB_N"/>
    <property type="match status" value="1"/>
</dbReference>
<dbReference type="Gene3D" id="1.10.287.180">
    <property type="entry name" value="Transcription elongation factor, GreA/GreB, N-terminal domain"/>
    <property type="match status" value="1"/>
</dbReference>
<feature type="domain" description="Transcription elongation factor GreA/GreB N-terminal" evidence="11">
    <location>
        <begin position="4"/>
        <end position="73"/>
    </location>
</feature>
<evidence type="ECO:0000256" key="8">
    <source>
        <dbReference type="HAMAP-Rule" id="MF_00105"/>
    </source>
</evidence>
<dbReference type="PIRSF" id="PIRSF006092">
    <property type="entry name" value="GreA_GreB"/>
    <property type="match status" value="1"/>
</dbReference>
<dbReference type="GO" id="GO:0003746">
    <property type="term" value="F:translation elongation factor activity"/>
    <property type="evidence" value="ECO:0007669"/>
    <property type="project" value="UniProtKB-KW"/>
</dbReference>
<dbReference type="InterPro" id="IPR022691">
    <property type="entry name" value="Tscrpt_elong_fac_GreA/B_N"/>
</dbReference>
<keyword evidence="4 8" id="KW-0238">DNA-binding</keyword>
<dbReference type="PANTHER" id="PTHR30437:SF4">
    <property type="entry name" value="TRANSCRIPTION ELONGATION FACTOR GREA"/>
    <property type="match status" value="1"/>
</dbReference>
<dbReference type="InterPro" id="IPR023459">
    <property type="entry name" value="Tscrpt_elong_fac_GreA/B_fam"/>
</dbReference>
<keyword evidence="5 8" id="KW-0804">Transcription</keyword>
<dbReference type="HAMAP" id="MF_00105">
    <property type="entry name" value="GreA_GreB"/>
    <property type="match status" value="1"/>
</dbReference>
<dbReference type="GO" id="GO:0032784">
    <property type="term" value="P:regulation of DNA-templated transcription elongation"/>
    <property type="evidence" value="ECO:0007669"/>
    <property type="project" value="UniProtKB-UniRule"/>
</dbReference>
<dbReference type="EMBL" id="MHMH01000009">
    <property type="protein sequence ID" value="OGZ24506.1"/>
    <property type="molecule type" value="Genomic_DNA"/>
</dbReference>